<evidence type="ECO:0000256" key="9">
    <source>
        <dbReference type="ARBA" id="ARBA00023002"/>
    </source>
</evidence>
<evidence type="ECO:0000256" key="5">
    <source>
        <dbReference type="ARBA" id="ARBA00011882"/>
    </source>
</evidence>
<feature type="binding site" description="type 1 copper site" evidence="12">
    <location>
        <position position="745"/>
    </location>
    <ligand>
        <name>Cu cation</name>
        <dbReference type="ChEBI" id="CHEBI:23378"/>
        <label>1</label>
    </ligand>
</feature>
<evidence type="ECO:0000256" key="12">
    <source>
        <dbReference type="PIRSR" id="PIRSR601287-1"/>
    </source>
</evidence>
<comment type="cofactor">
    <cofactor evidence="2 12">
        <name>Cu(2+)</name>
        <dbReference type="ChEBI" id="CHEBI:29036"/>
    </cofactor>
</comment>
<feature type="transmembrane region" description="Helical" evidence="14">
    <location>
        <begin position="444"/>
        <end position="466"/>
    </location>
</feature>
<comment type="similarity">
    <text evidence="3">Belongs to the multicopper oxidase family.</text>
</comment>
<evidence type="ECO:0000256" key="10">
    <source>
        <dbReference type="ARBA" id="ARBA00023008"/>
    </source>
</evidence>
<comment type="cofactor">
    <cofactor evidence="1 12">
        <name>Cu(+)</name>
        <dbReference type="ChEBI" id="CHEBI:49552"/>
    </cofactor>
</comment>
<comment type="subunit">
    <text evidence="4">Homotrimer.</text>
</comment>
<dbReference type="AlphaFoldDB" id="A0A6B8TMA8"/>
<dbReference type="InterPro" id="IPR008972">
    <property type="entry name" value="Cupredoxin"/>
</dbReference>
<feature type="region of interest" description="Disordered" evidence="13">
    <location>
        <begin position="583"/>
        <end position="643"/>
    </location>
</feature>
<keyword evidence="14" id="KW-0812">Transmembrane</keyword>
<dbReference type="Proteomes" id="UP000426857">
    <property type="component" value="Chromosome"/>
</dbReference>
<dbReference type="CDD" id="cd00920">
    <property type="entry name" value="Cupredoxin"/>
    <property type="match status" value="1"/>
</dbReference>
<feature type="transmembrane region" description="Helical" evidence="14">
    <location>
        <begin position="91"/>
        <end position="109"/>
    </location>
</feature>
<evidence type="ECO:0000256" key="6">
    <source>
        <dbReference type="ARBA" id="ARBA00017290"/>
    </source>
</evidence>
<feature type="compositionally biased region" description="Low complexity" evidence="13">
    <location>
        <begin position="592"/>
        <end position="620"/>
    </location>
</feature>
<keyword evidence="10 12" id="KW-0186">Copper</keyword>
<evidence type="ECO:0000256" key="4">
    <source>
        <dbReference type="ARBA" id="ARBA00011233"/>
    </source>
</evidence>
<feature type="transmembrane region" description="Helical" evidence="14">
    <location>
        <begin position="282"/>
        <end position="303"/>
    </location>
</feature>
<dbReference type="EC" id="1.7.2.1" evidence="5"/>
<dbReference type="CDD" id="cd11020">
    <property type="entry name" value="CuRO_1_CuNIR"/>
    <property type="match status" value="1"/>
</dbReference>
<feature type="domain" description="Plastocyanin-like" evidence="15">
    <location>
        <begin position="668"/>
        <end position="768"/>
    </location>
</feature>
<keyword evidence="9" id="KW-0560">Oxidoreductase</keyword>
<feature type="binding site" description="type 1 copper site" evidence="12">
    <location>
        <position position="758"/>
    </location>
    <ligand>
        <name>Cu cation</name>
        <dbReference type="ChEBI" id="CHEBI:23378"/>
        <label>1</label>
    </ligand>
</feature>
<evidence type="ECO:0000259" key="15">
    <source>
        <dbReference type="Pfam" id="PF07732"/>
    </source>
</evidence>
<dbReference type="RefSeq" id="WP_155868679.1">
    <property type="nucleotide sequence ID" value="NZ_CP046322.1"/>
</dbReference>
<feature type="binding site" description="type 1 copper site" evidence="12">
    <location>
        <position position="893"/>
    </location>
    <ligand>
        <name>Cu cation</name>
        <dbReference type="ChEBI" id="CHEBI:23378"/>
        <label>1</label>
    </ligand>
</feature>
<dbReference type="PANTHER" id="PTHR11709:SF394">
    <property type="entry name" value="FI03373P-RELATED"/>
    <property type="match status" value="1"/>
</dbReference>
<feature type="transmembrane region" description="Helical" evidence="14">
    <location>
        <begin position="146"/>
        <end position="171"/>
    </location>
</feature>
<dbReference type="PRINTS" id="PR00695">
    <property type="entry name" value="CUNO2RDTASE"/>
</dbReference>
<dbReference type="InterPro" id="IPR045087">
    <property type="entry name" value="Cu-oxidase_fam"/>
</dbReference>
<name>A0A6B8TMA8_9CORY</name>
<feature type="transmembrane region" description="Helical" evidence="14">
    <location>
        <begin position="191"/>
        <end position="211"/>
    </location>
</feature>
<feature type="transmembrane region" description="Helical" evidence="14">
    <location>
        <begin position="358"/>
        <end position="376"/>
    </location>
</feature>
<feature type="transmembrane region" description="Helical" evidence="14">
    <location>
        <begin position="315"/>
        <end position="337"/>
    </location>
</feature>
<dbReference type="GO" id="GO:0050421">
    <property type="term" value="F:nitrite reductase (NO-forming) activity"/>
    <property type="evidence" value="ECO:0007669"/>
    <property type="project" value="UniProtKB-EC"/>
</dbReference>
<evidence type="ECO:0000256" key="11">
    <source>
        <dbReference type="ARBA" id="ARBA00049340"/>
    </source>
</evidence>
<gene>
    <name evidence="17" type="ORF">FOB82_05805</name>
</gene>
<feature type="domain" description="EfeO-type cupredoxin-like" evidence="16">
    <location>
        <begin position="483"/>
        <end position="558"/>
    </location>
</feature>
<dbReference type="InterPro" id="IPR011707">
    <property type="entry name" value="Cu-oxidase-like_N"/>
</dbReference>
<proteinExistence type="inferred from homology"/>
<dbReference type="Gene3D" id="2.60.40.420">
    <property type="entry name" value="Cupredoxins - blue copper proteins"/>
    <property type="match status" value="3"/>
</dbReference>
<evidence type="ECO:0000256" key="2">
    <source>
        <dbReference type="ARBA" id="ARBA00001973"/>
    </source>
</evidence>
<feature type="binding site" description="type 1 copper site" evidence="12">
    <location>
        <position position="744"/>
    </location>
    <ligand>
        <name>Cu cation</name>
        <dbReference type="ChEBI" id="CHEBI:23378"/>
        <label>1</label>
    </ligand>
</feature>
<dbReference type="SUPFAM" id="SSF49503">
    <property type="entry name" value="Cupredoxins"/>
    <property type="match status" value="3"/>
</dbReference>
<feature type="transmembrane region" description="Helical" evidence="14">
    <location>
        <begin position="223"/>
        <end position="243"/>
    </location>
</feature>
<feature type="transmembrane region" description="Helical" evidence="14">
    <location>
        <begin position="52"/>
        <end position="70"/>
    </location>
</feature>
<feature type="binding site" description="type 1 copper site" evidence="12">
    <location>
        <position position="753"/>
    </location>
    <ligand>
        <name>Cu cation</name>
        <dbReference type="ChEBI" id="CHEBI:23378"/>
        <label>1</label>
    </ligand>
</feature>
<comment type="catalytic activity">
    <reaction evidence="11">
        <text>nitric oxide + Fe(III)-[cytochrome c] + H2O = Fe(II)-[cytochrome c] + nitrite + 2 H(+)</text>
        <dbReference type="Rhea" id="RHEA:15233"/>
        <dbReference type="Rhea" id="RHEA-COMP:10350"/>
        <dbReference type="Rhea" id="RHEA-COMP:14399"/>
        <dbReference type="ChEBI" id="CHEBI:15377"/>
        <dbReference type="ChEBI" id="CHEBI:15378"/>
        <dbReference type="ChEBI" id="CHEBI:16301"/>
        <dbReference type="ChEBI" id="CHEBI:16480"/>
        <dbReference type="ChEBI" id="CHEBI:29033"/>
        <dbReference type="ChEBI" id="CHEBI:29034"/>
        <dbReference type="EC" id="1.7.2.1"/>
    </reaction>
</comment>
<keyword evidence="14" id="KW-0472">Membrane</keyword>
<feature type="transmembrane region" description="Helical" evidence="14">
    <location>
        <begin position="382"/>
        <end position="403"/>
    </location>
</feature>
<dbReference type="KEGG" id="cxe:FOB82_05805"/>
<feature type="transmembrane region" description="Helical" evidence="14">
    <location>
        <begin position="29"/>
        <end position="46"/>
    </location>
</feature>
<dbReference type="PANTHER" id="PTHR11709">
    <property type="entry name" value="MULTI-COPPER OXIDASE"/>
    <property type="match status" value="1"/>
</dbReference>
<keyword evidence="8" id="KW-0677">Repeat</keyword>
<dbReference type="InterPro" id="IPR028096">
    <property type="entry name" value="EfeO_Cupredoxin"/>
</dbReference>
<feature type="binding site" description="type 1 copper site" evidence="12">
    <location>
        <position position="705"/>
    </location>
    <ligand>
        <name>Cu cation</name>
        <dbReference type="ChEBI" id="CHEBI:23378"/>
        <label>1</label>
    </ligand>
</feature>
<evidence type="ECO:0000256" key="7">
    <source>
        <dbReference type="ARBA" id="ARBA00022723"/>
    </source>
</evidence>
<evidence type="ECO:0000313" key="18">
    <source>
        <dbReference type="Proteomes" id="UP000426857"/>
    </source>
</evidence>
<evidence type="ECO:0000256" key="1">
    <source>
        <dbReference type="ARBA" id="ARBA00001960"/>
    </source>
</evidence>
<feature type="transmembrane region" description="Helical" evidence="14">
    <location>
        <begin position="249"/>
        <end position="270"/>
    </location>
</feature>
<keyword evidence="14" id="KW-1133">Transmembrane helix</keyword>
<evidence type="ECO:0000259" key="16">
    <source>
        <dbReference type="Pfam" id="PF13473"/>
    </source>
</evidence>
<dbReference type="Pfam" id="PF13473">
    <property type="entry name" value="Cupredoxin_1"/>
    <property type="match status" value="1"/>
</dbReference>
<keyword evidence="7 12" id="KW-0479">Metal-binding</keyword>
<protein>
    <recommendedName>
        <fullName evidence="6">Copper-containing nitrite reductase</fullName>
        <ecNumber evidence="5">1.7.2.1</ecNumber>
    </recommendedName>
</protein>
<evidence type="ECO:0000313" key="17">
    <source>
        <dbReference type="EMBL" id="QGS34542.1"/>
    </source>
</evidence>
<organism evidence="17 18">
    <name type="scientific">Corynebacterium xerosis</name>
    <dbReference type="NCBI Taxonomy" id="1725"/>
    <lineage>
        <taxon>Bacteria</taxon>
        <taxon>Bacillati</taxon>
        <taxon>Actinomycetota</taxon>
        <taxon>Actinomycetes</taxon>
        <taxon>Mycobacteriales</taxon>
        <taxon>Corynebacteriaceae</taxon>
        <taxon>Corynebacterium</taxon>
    </lineage>
</organism>
<dbReference type="GO" id="GO:0005507">
    <property type="term" value="F:copper ion binding"/>
    <property type="evidence" value="ECO:0007669"/>
    <property type="project" value="InterPro"/>
</dbReference>
<evidence type="ECO:0000256" key="8">
    <source>
        <dbReference type="ARBA" id="ARBA00022737"/>
    </source>
</evidence>
<feature type="binding site" description="type 1 copper site" evidence="12">
    <location>
        <position position="710"/>
    </location>
    <ligand>
        <name>Cu cation</name>
        <dbReference type="ChEBI" id="CHEBI:23378"/>
        <label>1</label>
    </ligand>
</feature>
<reference evidence="17 18" key="1">
    <citation type="submission" date="2019-11" db="EMBL/GenBank/DDBJ databases">
        <title>FDA dAtabase for Regulatory Grade micrObial Sequences (FDA-ARGOS): Supporting development and validation of Infectious Disease Dx tests.</title>
        <authorList>
            <person name="Kerrigan L."/>
            <person name="Long C."/>
            <person name="Tallon L."/>
            <person name="Sadzewicz L."/>
            <person name="Vavikolanu K."/>
            <person name="Mehta A."/>
            <person name="Aluvathingal J."/>
            <person name="Nadendla S."/>
            <person name="Yan Y."/>
            <person name="Sichtig H."/>
        </authorList>
    </citation>
    <scope>NUCLEOTIDE SEQUENCE [LARGE SCALE GENOMIC DNA]</scope>
    <source>
        <strain evidence="17 18">FDAARGOS_674</strain>
    </source>
</reference>
<evidence type="ECO:0000256" key="13">
    <source>
        <dbReference type="SAM" id="MobiDB-lite"/>
    </source>
</evidence>
<dbReference type="EMBL" id="CP046322">
    <property type="protein sequence ID" value="QGS34542.1"/>
    <property type="molecule type" value="Genomic_DNA"/>
</dbReference>
<dbReference type="Pfam" id="PF07732">
    <property type="entry name" value="Cu-oxidase_3"/>
    <property type="match status" value="1"/>
</dbReference>
<evidence type="ECO:0000256" key="14">
    <source>
        <dbReference type="SAM" id="Phobius"/>
    </source>
</evidence>
<sequence>MTSPTAPGRAEATSRPRRASWHRRAGRPVRWWFAAIIVAAMIHPFLDDGRWLMVHLFTLGAATNSILVWSRHFTERLLKIDVPEEARRIQLARIYLLNGGIVVTIVGKLGEWWPVTTVGATIVGLAVAWHAVSLGRDLVAGRDRPFAITVAHYVASACLLPVGAAFGALLASPVGDSLHDGLLLAHEAVNLIGFLGLAASGTLITMFPALWRTRMSPLSHPAVSLAVQLAGITVTAVGGLVSWPWAASAGLGLVALGWIIAAVPWAHNVIAVAKDPRDRLSYPALSVAAAVAWLIGTLIVAAAQARSGTFVMSSLTLPLIMGFAAQLLIGVMSWLLPSTIGGGARALGAGLAEMDRAGAFRWTIINVGLILWLLPFSSWLKVVLSFLVGAAYVAYLPLVVRAAKAQVAVLKSRKAGTIDVTRKDGAPVGTPTADSRRLGMQTTAALAVLALVTTVGVALTGGTGGLGAGGAGGTAQAADVTPTGDTVEVTVTARDMTYEPNVIEANPGDRLVITLVNADEQVHDLRLATGQDTGRVAPGESATIELPVVPGDVDGWCTIAGHRQMGMTLTVDAGGPAAGSDGAGAGAGAGTAGSDAATNATGSGHAGHASHGSGTASDHATPGALGEVGETPGPDSPTIAPILDAAPDTDVHELTLRASEFTGYAAPGIEQEHWVFNGAPLGPTLRGKVGDEFVVTLINDGTMSHSVDFHAGMVSPDEPMRDIAPGESLVYRFRAEHAGIWLYHCATMPMSHHIAAGMHGAVIIDPPNLPPVDHEVLLVQSEGYWGDAGPDTDKVMAEDPDAYRFNGYPDQYIAHPIRIRAGETVRFWVLVAGPNKGTSFHVVGTQFHRMYKEGSLLLDDGAGGGQALSLSAAQGGYAEARFPEPGTYTFVDHQMVHAEMGARGHVIVE</sequence>
<accession>A0A6B8TMA8</accession>
<evidence type="ECO:0000256" key="3">
    <source>
        <dbReference type="ARBA" id="ARBA00010609"/>
    </source>
</evidence>
<dbReference type="InterPro" id="IPR001287">
    <property type="entry name" value="NO2-reductase_Cu"/>
</dbReference>
<feature type="transmembrane region" description="Helical" evidence="14">
    <location>
        <begin position="115"/>
        <end position="134"/>
    </location>
</feature>